<feature type="compositionally biased region" description="Polar residues" evidence="1">
    <location>
        <begin position="166"/>
        <end position="176"/>
    </location>
</feature>
<organism evidence="2 3">
    <name type="scientific">Colletotrichum godetiae</name>
    <dbReference type="NCBI Taxonomy" id="1209918"/>
    <lineage>
        <taxon>Eukaryota</taxon>
        <taxon>Fungi</taxon>
        <taxon>Dikarya</taxon>
        <taxon>Ascomycota</taxon>
        <taxon>Pezizomycotina</taxon>
        <taxon>Sordariomycetes</taxon>
        <taxon>Hypocreomycetidae</taxon>
        <taxon>Glomerellales</taxon>
        <taxon>Glomerellaceae</taxon>
        <taxon>Colletotrichum</taxon>
        <taxon>Colletotrichum acutatum species complex</taxon>
    </lineage>
</organism>
<feature type="region of interest" description="Disordered" evidence="1">
    <location>
        <begin position="1"/>
        <end position="37"/>
    </location>
</feature>
<feature type="region of interest" description="Disordered" evidence="1">
    <location>
        <begin position="153"/>
        <end position="199"/>
    </location>
</feature>
<feature type="compositionally biased region" description="Basic and acidic residues" evidence="1">
    <location>
        <begin position="153"/>
        <end position="162"/>
    </location>
</feature>
<dbReference type="AlphaFoldDB" id="A0AAJ0AUN4"/>
<dbReference type="EMBL" id="JAHMHR010000006">
    <property type="protein sequence ID" value="KAK1690113.1"/>
    <property type="molecule type" value="Genomic_DNA"/>
</dbReference>
<proteinExistence type="predicted"/>
<feature type="compositionally biased region" description="Polar residues" evidence="1">
    <location>
        <begin position="19"/>
        <end position="29"/>
    </location>
</feature>
<gene>
    <name evidence="2" type="ORF">BDP55DRAFT_339441</name>
</gene>
<dbReference type="Proteomes" id="UP001224890">
    <property type="component" value="Unassembled WGS sequence"/>
</dbReference>
<accession>A0AAJ0AUN4</accession>
<keyword evidence="3" id="KW-1185">Reference proteome</keyword>
<evidence type="ECO:0000313" key="3">
    <source>
        <dbReference type="Proteomes" id="UP001224890"/>
    </source>
</evidence>
<evidence type="ECO:0000256" key="1">
    <source>
        <dbReference type="SAM" id="MobiDB-lite"/>
    </source>
</evidence>
<evidence type="ECO:0000313" key="2">
    <source>
        <dbReference type="EMBL" id="KAK1690113.1"/>
    </source>
</evidence>
<comment type="caution">
    <text evidence="2">The sequence shown here is derived from an EMBL/GenBank/DDBJ whole genome shotgun (WGS) entry which is preliminary data.</text>
</comment>
<protein>
    <submittedName>
        <fullName evidence="2">Uncharacterized protein</fullName>
    </submittedName>
</protein>
<reference evidence="2" key="1">
    <citation type="submission" date="2021-06" db="EMBL/GenBank/DDBJ databases">
        <title>Comparative genomics, transcriptomics and evolutionary studies reveal genomic signatures of adaptation to plant cell wall in hemibiotrophic fungi.</title>
        <authorList>
            <consortium name="DOE Joint Genome Institute"/>
            <person name="Baroncelli R."/>
            <person name="Diaz J.F."/>
            <person name="Benocci T."/>
            <person name="Peng M."/>
            <person name="Battaglia E."/>
            <person name="Haridas S."/>
            <person name="Andreopoulos W."/>
            <person name="Labutti K."/>
            <person name="Pangilinan J."/>
            <person name="Floch G.L."/>
            <person name="Makela M.R."/>
            <person name="Henrissat B."/>
            <person name="Grigoriev I.V."/>
            <person name="Crouch J.A."/>
            <person name="De Vries R.P."/>
            <person name="Sukno S.A."/>
            <person name="Thon M.R."/>
        </authorList>
    </citation>
    <scope>NUCLEOTIDE SEQUENCE</scope>
    <source>
        <strain evidence="2">CBS 193.32</strain>
    </source>
</reference>
<sequence length="199" mass="22112">MDSVPLHPERPVDGLTATRGIQTMPSYSRPQDGRPSSVVSIGHLHTVQQNQTRPSNHISSCSAETLARGPPLEHNVTLTSAPTNGEQQINLPSSRRLTSHATIQYINLRRKALLCTPRPCPALPICTLVDTPSITHALIDRRKGPVNRRLRHAIDDRPEHRPPAQPSWTPHISRVSTPHKREPQPIFLQVPCQQTTPLT</sequence>
<dbReference type="RefSeq" id="XP_060433808.1">
    <property type="nucleotide sequence ID" value="XM_060566907.1"/>
</dbReference>
<name>A0AAJ0AUN4_9PEZI</name>
<dbReference type="GeneID" id="85451433"/>